<proteinExistence type="predicted"/>
<keyword evidence="2" id="KW-1185">Reference proteome</keyword>
<dbReference type="EMBL" id="JAJSOW010000100">
    <property type="protein sequence ID" value="KAI9185661.1"/>
    <property type="molecule type" value="Genomic_DNA"/>
</dbReference>
<dbReference type="Proteomes" id="UP001064489">
    <property type="component" value="Chromosome 3"/>
</dbReference>
<accession>A0AAD5J3Z5</accession>
<reference evidence="1" key="1">
    <citation type="journal article" date="2022" name="Plant J.">
        <title>Strategies of tolerance reflected in two North American maple genomes.</title>
        <authorList>
            <person name="McEvoy S.L."/>
            <person name="Sezen U.U."/>
            <person name="Trouern-Trend A."/>
            <person name="McMahon S.M."/>
            <person name="Schaberg P.G."/>
            <person name="Yang J."/>
            <person name="Wegrzyn J.L."/>
            <person name="Swenson N.G."/>
        </authorList>
    </citation>
    <scope>NUCLEOTIDE SEQUENCE</scope>
    <source>
        <strain evidence="1">91603</strain>
    </source>
</reference>
<gene>
    <name evidence="1" type="ORF">LWI28_009264</name>
</gene>
<organism evidence="1 2">
    <name type="scientific">Acer negundo</name>
    <name type="common">Box elder</name>
    <dbReference type="NCBI Taxonomy" id="4023"/>
    <lineage>
        <taxon>Eukaryota</taxon>
        <taxon>Viridiplantae</taxon>
        <taxon>Streptophyta</taxon>
        <taxon>Embryophyta</taxon>
        <taxon>Tracheophyta</taxon>
        <taxon>Spermatophyta</taxon>
        <taxon>Magnoliopsida</taxon>
        <taxon>eudicotyledons</taxon>
        <taxon>Gunneridae</taxon>
        <taxon>Pentapetalae</taxon>
        <taxon>rosids</taxon>
        <taxon>malvids</taxon>
        <taxon>Sapindales</taxon>
        <taxon>Sapindaceae</taxon>
        <taxon>Hippocastanoideae</taxon>
        <taxon>Acereae</taxon>
        <taxon>Acer</taxon>
    </lineage>
</organism>
<comment type="caution">
    <text evidence="1">The sequence shown here is derived from an EMBL/GenBank/DDBJ whole genome shotgun (WGS) entry which is preliminary data.</text>
</comment>
<name>A0AAD5J3Z5_ACENE</name>
<dbReference type="AlphaFoldDB" id="A0AAD5J3Z5"/>
<evidence type="ECO:0000313" key="1">
    <source>
        <dbReference type="EMBL" id="KAI9185661.1"/>
    </source>
</evidence>
<reference evidence="1" key="2">
    <citation type="submission" date="2023-02" db="EMBL/GenBank/DDBJ databases">
        <authorList>
            <person name="Swenson N.G."/>
            <person name="Wegrzyn J.L."/>
            <person name="Mcevoy S.L."/>
        </authorList>
    </citation>
    <scope>NUCLEOTIDE SEQUENCE</scope>
    <source>
        <strain evidence="1">91603</strain>
        <tissue evidence="1">Leaf</tissue>
    </source>
</reference>
<sequence>MKWKSGMVSITPYAREMLDTNEKEARKLQVIHGRGEWHETVDKYGKKFLVSVVDVTCDFSMWQISGLPCAWVDSTVAYAARCLHQLFNFILRKCYWVESTGFGPDQLLCLALDLRLGLGLDSFWVAFGLKPFELALRLASISWIG</sequence>
<evidence type="ECO:0000313" key="2">
    <source>
        <dbReference type="Proteomes" id="UP001064489"/>
    </source>
</evidence>
<protein>
    <submittedName>
        <fullName evidence="1">Uncharacterized protein</fullName>
    </submittedName>
</protein>